<dbReference type="Proteomes" id="UP000248555">
    <property type="component" value="Unassembled WGS sequence"/>
</dbReference>
<dbReference type="AlphaFoldDB" id="A0A327Y3J4"/>
<comment type="caution">
    <text evidence="2">The sequence shown here is derived from an EMBL/GenBank/DDBJ whole genome shotgun (WGS) entry which is preliminary data.</text>
</comment>
<keyword evidence="1" id="KW-0472">Membrane</keyword>
<accession>A0A327Y3J4</accession>
<dbReference type="RefSeq" id="WP_181502977.1">
    <property type="nucleotide sequence ID" value="NZ_QLMH01000027.1"/>
</dbReference>
<gene>
    <name evidence="2" type="ORF">B0I26_12718</name>
</gene>
<keyword evidence="1" id="KW-1133">Transmembrane helix</keyword>
<evidence type="ECO:0000313" key="2">
    <source>
        <dbReference type="EMBL" id="RAK14951.1"/>
    </source>
</evidence>
<evidence type="ECO:0000313" key="3">
    <source>
        <dbReference type="Proteomes" id="UP000248555"/>
    </source>
</evidence>
<reference evidence="2 3" key="1">
    <citation type="submission" date="2018-06" db="EMBL/GenBank/DDBJ databases">
        <title>Genomic Encyclopedia of Type Strains, Phase III (KMG-III): the genomes of soil and plant-associated and newly described type strains.</title>
        <authorList>
            <person name="Whitman W."/>
        </authorList>
    </citation>
    <scope>NUCLEOTIDE SEQUENCE [LARGE SCALE GENOMIC DNA]</scope>
    <source>
        <strain evidence="2 3">CGMCC 1.8979</strain>
    </source>
</reference>
<keyword evidence="1" id="KW-0812">Transmembrane</keyword>
<evidence type="ECO:0000256" key="1">
    <source>
        <dbReference type="SAM" id="Phobius"/>
    </source>
</evidence>
<protein>
    <submittedName>
        <fullName evidence="2">Uncharacterized protein</fullName>
    </submittedName>
</protein>
<keyword evidence="3" id="KW-1185">Reference proteome</keyword>
<name>A0A327Y3J4_9BACL</name>
<proteinExistence type="predicted"/>
<dbReference type="EMBL" id="QLMH01000027">
    <property type="protein sequence ID" value="RAK14951.1"/>
    <property type="molecule type" value="Genomic_DNA"/>
</dbReference>
<feature type="transmembrane region" description="Helical" evidence="1">
    <location>
        <begin position="12"/>
        <end position="30"/>
    </location>
</feature>
<sequence>MKAERLKHLKKYILLSIKFPTNFVLIYRIFKQMMPLFKRLMNYIMDSNESFPNHHGL</sequence>
<organism evidence="2 3">
    <name type="scientific">Paranoxybacillus vitaminiphilus</name>
    <dbReference type="NCBI Taxonomy" id="581036"/>
    <lineage>
        <taxon>Bacteria</taxon>
        <taxon>Bacillati</taxon>
        <taxon>Bacillota</taxon>
        <taxon>Bacilli</taxon>
        <taxon>Bacillales</taxon>
        <taxon>Anoxybacillaceae</taxon>
        <taxon>Paranoxybacillus</taxon>
    </lineage>
</organism>